<reference evidence="9 10" key="1">
    <citation type="journal article" date="2015" name="Genome Biol. Evol.">
        <title>Comparative Genomics of a Bacterivorous Green Alga Reveals Evolutionary Causalities and Consequences of Phago-Mixotrophic Mode of Nutrition.</title>
        <authorList>
            <person name="Burns J.A."/>
            <person name="Paasch A."/>
            <person name="Narechania A."/>
            <person name="Kim E."/>
        </authorList>
    </citation>
    <scope>NUCLEOTIDE SEQUENCE [LARGE SCALE GENOMIC DNA]</scope>
    <source>
        <strain evidence="9 10">PLY_AMNH</strain>
    </source>
</reference>
<evidence type="ECO:0000313" key="10">
    <source>
        <dbReference type="Proteomes" id="UP001190700"/>
    </source>
</evidence>
<dbReference type="PANTHER" id="PTHR46730:SF1">
    <property type="entry name" value="PLAT DOMAIN-CONTAINING PROTEIN"/>
    <property type="match status" value="1"/>
</dbReference>
<dbReference type="Proteomes" id="UP001190700">
    <property type="component" value="Unassembled WGS sequence"/>
</dbReference>
<feature type="compositionally biased region" description="Polar residues" evidence="6">
    <location>
        <begin position="2741"/>
        <end position="2756"/>
    </location>
</feature>
<feature type="region of interest" description="Disordered" evidence="6">
    <location>
        <begin position="2735"/>
        <end position="2764"/>
    </location>
</feature>
<evidence type="ECO:0000256" key="5">
    <source>
        <dbReference type="ARBA" id="ARBA00023136"/>
    </source>
</evidence>
<feature type="domain" description="PKD/REJ-like" evidence="8">
    <location>
        <begin position="307"/>
        <end position="704"/>
    </location>
</feature>
<feature type="transmembrane region" description="Helical" evidence="7">
    <location>
        <begin position="2657"/>
        <end position="2679"/>
    </location>
</feature>
<feature type="region of interest" description="Disordered" evidence="6">
    <location>
        <begin position="1057"/>
        <end position="1102"/>
    </location>
</feature>
<keyword evidence="10" id="KW-1185">Reference proteome</keyword>
<name>A0AAE0GN72_9CHLO</name>
<keyword evidence="3" id="KW-0677">Repeat</keyword>
<feature type="region of interest" description="Disordered" evidence="6">
    <location>
        <begin position="1591"/>
        <end position="1639"/>
    </location>
</feature>
<feature type="region of interest" description="Disordered" evidence="6">
    <location>
        <begin position="1725"/>
        <end position="1895"/>
    </location>
</feature>
<feature type="compositionally biased region" description="Basic residues" evidence="6">
    <location>
        <begin position="1838"/>
        <end position="1850"/>
    </location>
</feature>
<comment type="caution">
    <text evidence="9">The sequence shown here is derived from an EMBL/GenBank/DDBJ whole genome shotgun (WGS) entry which is preliminary data.</text>
</comment>
<dbReference type="InterPro" id="IPR002859">
    <property type="entry name" value="PKD/REJ-like"/>
</dbReference>
<evidence type="ECO:0000313" key="9">
    <source>
        <dbReference type="EMBL" id="KAK3281143.1"/>
    </source>
</evidence>
<evidence type="ECO:0000259" key="8">
    <source>
        <dbReference type="Pfam" id="PF02010"/>
    </source>
</evidence>
<dbReference type="Pfam" id="PF02010">
    <property type="entry name" value="REJ"/>
    <property type="match status" value="1"/>
</dbReference>
<feature type="compositionally biased region" description="Polar residues" evidence="6">
    <location>
        <begin position="1057"/>
        <end position="1067"/>
    </location>
</feature>
<dbReference type="GO" id="GO:0005261">
    <property type="term" value="F:monoatomic cation channel activity"/>
    <property type="evidence" value="ECO:0007669"/>
    <property type="project" value="TreeGrafter"/>
</dbReference>
<sequence>MRAGGHASTCEKCQGCEAVRAGGGAWHHVRNAKAVEIGAGQRVALRRKLRNAKAVETTYVTINGVSGGSVHVDTSVRWMERHIREGASPDEFITTAQSTPSKIFSHSSALSSASVSTDHIMAGGAVTVSTPSYPPPLSPCQELEPCYPGVACADNQSAPGGFSCGQCPRVTCTQTDLGPVCGECPVGFAGDGSSGCIDIDGCAHGPCFSGVECADIGAPGLGHTCGSCPEGHRGDGETCALCRMLVGIDFTTAVQGKVQRTGWNRGERELIGGRNDGLDDAAYVNELGMRFWWSGAASDGTVMQLGADLHKANTLTLNLPKSELQVDRTYTFRLSAAMVGNSAVAAAATVAFYMESQPLDLVIRGGAVSTGEQSPITLDATESVDPDGESGDIRFSWSCFPQGGGGECRYPNGSALPTHFAETVIQVSLEGGQPARNYTFTLQGRKGPRSSSKSTQVSITSGAPPVPQIAPLQAAKVNAEEVLRLRGEAAAVDITTLAYEWTVAARDSSRPLELAGGVLASADRFQSSLALQAGALMPGGVYTFQLAARDSFGEGTVQITVKVNAPPSGGWVQAIPRVGLAYTDRFALSAAGWTDPEEDKGGGLHPLDYKFACRGSAWDEAREAAVLRDYSPLQEVGTILPEEGLVTVTVEVRDALGAAATAAVNVTATPLAAADGSTSLQTASSDLSGMAAASLREGNTETAMVQVDAAASLLSAQVKQEQGEGAASSARKRRRRLAEDAEERMQQRRELLESVAAVKSMTFPTSSVAARLAASLTSLVADVQELTVGSQEQALALLEGLVGDALADPAGAELTAGAAQAVCASLASLNGIRNESRASQVVKVMTEMAESLVANAAPGEQASEVSAPGLALKVQRNIASDSTSPLYTALLSTAGASVSFPADLAHRLAQPLPSASAAGCDNTTACGEGGAASAAGGHRAAEEVEVISQLIVTEVDPHEAAEANHGIAVAASAVTSIALRSATSGDDIKVHDLNEAVVFTLDLDLTTGTRPLLPNLPFRPPLHSPAGAQTCLLCFSILASFTRASFGLIPPRRLSQVSPTSAAQSAPHTPKSAPSPLAPPTDDEPVDGHPSLGAQKSRESTLVSLPAAPSDLMPSLLNPSQASVERRNLTAGAGVQGQPRAFCSEVRSARQLAQAWRAGDFGAAGPREEGVPAAQVLQCAFWNTSSGAYSTEGCTQLPNPAPVGAGLHWRTLQVAELPGGLETAWALGSSNLTEGCVESFNATWAVYRGKDAGLRKYLAAAEGGRGAVGGAVEGVPWTGGCELSAPGNRFGCWWNWTYQMFSGPECQLAAELQCYCTHLTDFKAQGAELRSMEPPKLVLLDRQQLSGLTAEPGLTEAASVAHLSCRVRACLGKRMLCMCRVRRSGGREKEGRAAGVRQDVAKSKVMMGTVFGIMLIGAILSSLSSYWHNEERRRLLHALVRRNGTGRFSFNTRCGAWSWSLFQEDRLGNAIRTTAHTARARHKLEVRPGPPSFKANEALCILALSSLLGLPLQAPSPQRIPAAYLHSLTPQSLSGPLFSGPLFSGPLLSSLFSAPLQAQQGDVERKIAAAFSKKEKKNASRRAKFINDNMLLEGGERGSERPPGAAAPSLRQRSGMPQDLRGPAAVAQAPSSVTHRSVPTRLHNGLDSIILTENPLNPYPLHDTNGNWVISLPTEEEEEKEQEGPCPFPEYPHASWQIQHTQLAAETILSGMPQIARCHLLTETLRSPQSSKMDDSTAPQSEDGGEGDPAAIAKELPRRRGRPRGNRQGAIQCSTGVPVAEGWSGGGRGNRDAQDALCSDLRELHSRESSKGSSPRTGRAPGAKIIAGGEDGAGSSTPHRRRSRISRAHRASLATQAVPSLSIMPSPQHEPATAPIDASASRTAREERQGLDEKDPEIAWLMELVDVRDGPDIQAEYASIPWEQEESAEAVPKASLLPGTHELPGDDPAQAVAGPECSWTAVRFQLEDDCRKDAEQAPLEAEKEAGQAASQASHMSRIAAPMLVAKTLAEKMRRRQQDFMSSVATTSIQSAVNVGQLVGKAFKRARILHKRLPLKWLDPTDSTPERIKDPTLMRRLRIRLRVVGAMCRFLRERQDLSHSLHLCKLLGLSLNAMQLHVPIKELREMVGFEPLERMLGTAIVIAYLEVTRTVKAKQLAAEIKRLKQVNWEMKGQSFEWYLIAFRVMLTTIHQGRGWFHRCKMWNLLFLQHRDGSFRLTRTLATVLSAGDTTVLINMDPCGELDTTVLETSTPDILLDMCKTAAGIEQTGEVESRGKSVTEEAYTIWATLCVTELCHTVGLSEDEVQSVKADAAYHVKKWTEDRNMVIRTLRWSVSSQKSESMSLAHMGPLMPHPLAMREQQLERLAKIKDTVITVMRSHPWMKIAVVGVHEPYTRSQRIATETTSILLMLLVCFAIYFSKAAAQEPRELRALTTIFLRPLAYGHLPHVLACCCCLLPSSGAGHMRAGLHPPEERLATKRLLGGGWPQSDSWEAGPQSDLSFGGGRYKAILWGEVSTCCEEFRVLLGCSRDISEICRGRDTCVALMESDPFNCRKFVCEPHEQLLPLGYNCRAFPQDSYVDKIWVACMVVLINMPVRWCFATLFRIGGTFHVPKHWDTGMAKKASKYMGRRLVEALENVVFLVYTLAFDQQRLSRAIARYFYMASVVLESGFVTLATLLAPLRRLSRRVWLSIWFLYQTRVLRRSKAAVMVNLQLKQTLEDERQLHRVCNLPACPDHPPKHSHCTSGERSTPIGSSLNENEGRVGVT</sequence>
<organism evidence="9 10">
    <name type="scientific">Cymbomonas tetramitiformis</name>
    <dbReference type="NCBI Taxonomy" id="36881"/>
    <lineage>
        <taxon>Eukaryota</taxon>
        <taxon>Viridiplantae</taxon>
        <taxon>Chlorophyta</taxon>
        <taxon>Pyramimonadophyceae</taxon>
        <taxon>Pyramimonadales</taxon>
        <taxon>Pyramimonadaceae</taxon>
        <taxon>Cymbomonas</taxon>
    </lineage>
</organism>
<dbReference type="GO" id="GO:0006816">
    <property type="term" value="P:calcium ion transport"/>
    <property type="evidence" value="ECO:0007669"/>
    <property type="project" value="TreeGrafter"/>
</dbReference>
<evidence type="ECO:0000256" key="7">
    <source>
        <dbReference type="SAM" id="Phobius"/>
    </source>
</evidence>
<keyword evidence="4 7" id="KW-1133">Transmembrane helix</keyword>
<feature type="compositionally biased region" description="Basic and acidic residues" evidence="6">
    <location>
        <begin position="1883"/>
        <end position="1895"/>
    </location>
</feature>
<keyword evidence="5 7" id="KW-0472">Membrane</keyword>
<accession>A0AAE0GN72</accession>
<feature type="region of interest" description="Disordered" evidence="6">
    <location>
        <begin position="443"/>
        <end position="464"/>
    </location>
</feature>
<keyword evidence="2 7" id="KW-0812">Transmembrane</keyword>
<gene>
    <name evidence="9" type="ORF">CYMTET_11053</name>
</gene>
<evidence type="ECO:0000256" key="6">
    <source>
        <dbReference type="SAM" id="MobiDB-lite"/>
    </source>
</evidence>
<proteinExistence type="predicted"/>
<dbReference type="GO" id="GO:0005886">
    <property type="term" value="C:plasma membrane"/>
    <property type="evidence" value="ECO:0007669"/>
    <property type="project" value="TreeGrafter"/>
</dbReference>
<evidence type="ECO:0000256" key="2">
    <source>
        <dbReference type="ARBA" id="ARBA00022692"/>
    </source>
</evidence>
<evidence type="ECO:0000256" key="4">
    <source>
        <dbReference type="ARBA" id="ARBA00022989"/>
    </source>
</evidence>
<evidence type="ECO:0000256" key="1">
    <source>
        <dbReference type="ARBA" id="ARBA00004370"/>
    </source>
</evidence>
<feature type="compositionally biased region" description="Basic and acidic residues" evidence="6">
    <location>
        <begin position="1789"/>
        <end position="1810"/>
    </location>
</feature>
<feature type="region of interest" description="Disordered" evidence="6">
    <location>
        <begin position="720"/>
        <end position="740"/>
    </location>
</feature>
<comment type="subcellular location">
    <subcellularLocation>
        <location evidence="1">Membrane</location>
    </subcellularLocation>
</comment>
<feature type="compositionally biased region" description="Low complexity" evidence="6">
    <location>
        <begin position="450"/>
        <end position="461"/>
    </location>
</feature>
<dbReference type="EMBL" id="LGRX02003999">
    <property type="protein sequence ID" value="KAK3281143.1"/>
    <property type="molecule type" value="Genomic_DNA"/>
</dbReference>
<feature type="compositionally biased region" description="Polar residues" evidence="6">
    <location>
        <begin position="1853"/>
        <end position="1865"/>
    </location>
</feature>
<protein>
    <recommendedName>
        <fullName evidence="8">PKD/REJ-like domain-containing protein</fullName>
    </recommendedName>
</protein>
<dbReference type="PANTHER" id="PTHR46730">
    <property type="entry name" value="POLYCYSTIN-1"/>
    <property type="match status" value="1"/>
</dbReference>
<evidence type="ECO:0000256" key="3">
    <source>
        <dbReference type="ARBA" id="ARBA00022737"/>
    </source>
</evidence>